<reference evidence="1" key="1">
    <citation type="submission" date="2019-08" db="EMBL/GenBank/DDBJ databases">
        <authorList>
            <person name="Kucharzyk K."/>
            <person name="Murdoch R.W."/>
            <person name="Higgins S."/>
            <person name="Loffler F."/>
        </authorList>
    </citation>
    <scope>NUCLEOTIDE SEQUENCE</scope>
</reference>
<organism evidence="1">
    <name type="scientific">bioreactor metagenome</name>
    <dbReference type="NCBI Taxonomy" id="1076179"/>
    <lineage>
        <taxon>unclassified sequences</taxon>
        <taxon>metagenomes</taxon>
        <taxon>ecological metagenomes</taxon>
    </lineage>
</organism>
<comment type="caution">
    <text evidence="1">The sequence shown here is derived from an EMBL/GenBank/DDBJ whole genome shotgun (WGS) entry which is preliminary data.</text>
</comment>
<dbReference type="AlphaFoldDB" id="A0A645J203"/>
<proteinExistence type="predicted"/>
<name>A0A645J203_9ZZZZ</name>
<sequence length="154" mass="16361">MLQGNIQVMDDLWLAGHDLNEMIGHITGVCIEQAYPGDLRDPGQHGFKQGGKPIFHAQIVAIISGVLGNEVDLFNAPALKLLGIADHQIWCTADQGTFNERNGAKSAGAAATIGDLQIGAGTLYRHTGGTFFICAKGGSIWQMVTGLLWGLADF</sequence>
<evidence type="ECO:0000313" key="1">
    <source>
        <dbReference type="EMBL" id="MPN57621.1"/>
    </source>
</evidence>
<accession>A0A645J203</accession>
<gene>
    <name evidence="1" type="ORF">SDC9_205315</name>
</gene>
<protein>
    <submittedName>
        <fullName evidence="1">Uncharacterized protein</fullName>
    </submittedName>
</protein>
<dbReference type="EMBL" id="VSSQ01129351">
    <property type="protein sequence ID" value="MPN57621.1"/>
    <property type="molecule type" value="Genomic_DNA"/>
</dbReference>